<keyword evidence="2" id="KW-0413">Isomerase</keyword>
<dbReference type="SUPFAM" id="SSF52096">
    <property type="entry name" value="ClpP/crotonase"/>
    <property type="match status" value="1"/>
</dbReference>
<evidence type="ECO:0000313" key="2">
    <source>
        <dbReference type="EMBL" id="TDG11303.1"/>
    </source>
</evidence>
<dbReference type="InterPro" id="IPR029045">
    <property type="entry name" value="ClpP/crotonase-like_dom_sf"/>
</dbReference>
<evidence type="ECO:0000256" key="1">
    <source>
        <dbReference type="ARBA" id="ARBA00005254"/>
    </source>
</evidence>
<protein>
    <submittedName>
        <fullName evidence="2">Enoyl-CoA hydratase/isomerase family protein</fullName>
    </submittedName>
</protein>
<evidence type="ECO:0000313" key="3">
    <source>
        <dbReference type="Proteomes" id="UP000295554"/>
    </source>
</evidence>
<dbReference type="PANTHER" id="PTHR11941:SF54">
    <property type="entry name" value="ENOYL-COA HYDRATASE, MITOCHONDRIAL"/>
    <property type="match status" value="1"/>
</dbReference>
<proteinExistence type="inferred from homology"/>
<dbReference type="PANTHER" id="PTHR11941">
    <property type="entry name" value="ENOYL-COA HYDRATASE-RELATED"/>
    <property type="match status" value="1"/>
</dbReference>
<dbReference type="Proteomes" id="UP000295554">
    <property type="component" value="Unassembled WGS sequence"/>
</dbReference>
<dbReference type="AlphaFoldDB" id="A0A4R5LMP0"/>
<gene>
    <name evidence="2" type="ORF">E2F43_18785</name>
</gene>
<organism evidence="2 3">
    <name type="scientific">Seongchinamella unica</name>
    <dbReference type="NCBI Taxonomy" id="2547392"/>
    <lineage>
        <taxon>Bacteria</taxon>
        <taxon>Pseudomonadati</taxon>
        <taxon>Pseudomonadota</taxon>
        <taxon>Gammaproteobacteria</taxon>
        <taxon>Cellvibrionales</taxon>
        <taxon>Halieaceae</taxon>
        <taxon>Seongchinamella</taxon>
    </lineage>
</organism>
<dbReference type="GO" id="GO:0016853">
    <property type="term" value="F:isomerase activity"/>
    <property type="evidence" value="ECO:0007669"/>
    <property type="project" value="UniProtKB-KW"/>
</dbReference>
<reference evidence="2 3" key="1">
    <citation type="submission" date="2019-03" db="EMBL/GenBank/DDBJ databases">
        <title>Seongchinamella monodicae gen. nov., sp. nov., a novel member of the Gammaproteobacteria isolated from a tidal mudflat of beach.</title>
        <authorList>
            <person name="Yang H.G."/>
            <person name="Kang J.W."/>
            <person name="Lee S.D."/>
        </authorList>
    </citation>
    <scope>NUCLEOTIDE SEQUENCE [LARGE SCALE GENOMIC DNA]</scope>
    <source>
        <strain evidence="2 3">GH4-78</strain>
    </source>
</reference>
<comment type="caution">
    <text evidence="2">The sequence shown here is derived from an EMBL/GenBank/DDBJ whole genome shotgun (WGS) entry which is preliminary data.</text>
</comment>
<dbReference type="CDD" id="cd06558">
    <property type="entry name" value="crotonase-like"/>
    <property type="match status" value="1"/>
</dbReference>
<dbReference type="OrthoDB" id="5730382at2"/>
<dbReference type="InterPro" id="IPR001753">
    <property type="entry name" value="Enoyl-CoA_hydra/iso"/>
</dbReference>
<dbReference type="EMBL" id="SMSE01000007">
    <property type="protein sequence ID" value="TDG11303.1"/>
    <property type="molecule type" value="Genomic_DNA"/>
</dbReference>
<dbReference type="Gene3D" id="3.90.226.10">
    <property type="entry name" value="2-enoyl-CoA Hydratase, Chain A, domain 1"/>
    <property type="match status" value="1"/>
</dbReference>
<dbReference type="Pfam" id="PF00378">
    <property type="entry name" value="ECH_1"/>
    <property type="match status" value="1"/>
</dbReference>
<name>A0A4R5LMP0_9GAMM</name>
<dbReference type="RefSeq" id="WP_133215636.1">
    <property type="nucleotide sequence ID" value="NZ_SMSE01000007.1"/>
</dbReference>
<comment type="similarity">
    <text evidence="1">Belongs to the enoyl-CoA hydratase/isomerase family.</text>
</comment>
<accession>A0A4R5LMP0</accession>
<dbReference type="GO" id="GO:0006635">
    <property type="term" value="P:fatty acid beta-oxidation"/>
    <property type="evidence" value="ECO:0007669"/>
    <property type="project" value="TreeGrafter"/>
</dbReference>
<keyword evidence="3" id="KW-1185">Reference proteome</keyword>
<sequence length="296" mass="31761">MQLPYLLKVAGDCLGDDDWLAKQPCPVIAIGSGVDRQADVVLPDESAAAALIAAIENSPTAALVLVQVLRAVEGMPVPHAMTLESLAFGLLQTGPEYQRWLTERSKPPALVVEGEGEAIEITREGSVLRARMNRPVQRNSLSVEMRDALVELLDLVRVDDTITCLELSAAGACFSVGGELREFGLMPSATQAHLLRSVHNPSRLIAAVADRVHCHLHGACMGSGIEIPAFAAKVTADRRTFFQLPELRFGLIPGAGGCVSISRRIGRQRTAWMALSGRKINSRTALAWGLVDAISE</sequence>